<accession>A0A174CHQ9</accession>
<dbReference type="AlphaFoldDB" id="A0A174CHQ9"/>
<dbReference type="InterPro" id="IPR001872">
    <property type="entry name" value="Peptidase_A8"/>
</dbReference>
<evidence type="ECO:0000256" key="4">
    <source>
        <dbReference type="ARBA" id="ARBA00022692"/>
    </source>
</evidence>
<evidence type="ECO:0000256" key="10">
    <source>
        <dbReference type="RuleBase" id="RU000594"/>
    </source>
</evidence>
<protein>
    <recommendedName>
        <fullName evidence="9">Lipoprotein signal peptidase</fullName>
        <ecNumber evidence="9">3.4.23.36</ecNumber>
    </recommendedName>
    <alternativeName>
        <fullName evidence="9">Prolipoprotein signal peptidase</fullName>
    </alternativeName>
    <alternativeName>
        <fullName evidence="9">Signal peptidase II</fullName>
        <shortName evidence="9">SPase II</shortName>
    </alternativeName>
</protein>
<dbReference type="RefSeq" id="WP_253276051.1">
    <property type="nucleotide sequence ID" value="NZ_CYYP01000008.1"/>
</dbReference>
<gene>
    <name evidence="9 13" type="primary">lspA</name>
    <name evidence="13" type="ORF">ERS852381_01084</name>
</gene>
<dbReference type="EC" id="3.4.23.36" evidence="9"/>
<name>A0A174CHQ9_9ACTN</name>
<keyword evidence="13" id="KW-0449">Lipoprotein</keyword>
<keyword evidence="2 9" id="KW-1003">Cell membrane</keyword>
<comment type="function">
    <text evidence="9 10">This protein specifically catalyzes the removal of signal peptides from prolipoproteins.</text>
</comment>
<evidence type="ECO:0000256" key="9">
    <source>
        <dbReference type="HAMAP-Rule" id="MF_00161"/>
    </source>
</evidence>
<comment type="subcellular location">
    <subcellularLocation>
        <location evidence="9">Cell membrane</location>
        <topology evidence="9">Multi-pass membrane protein</topology>
    </subcellularLocation>
</comment>
<feature type="active site" evidence="9">
    <location>
        <position position="101"/>
    </location>
</feature>
<dbReference type="PANTHER" id="PTHR33695:SF1">
    <property type="entry name" value="LIPOPROTEIN SIGNAL PEPTIDASE"/>
    <property type="match status" value="1"/>
</dbReference>
<dbReference type="Pfam" id="PF01252">
    <property type="entry name" value="Peptidase_A8"/>
    <property type="match status" value="1"/>
</dbReference>
<reference evidence="13 14" key="1">
    <citation type="submission" date="2015-09" db="EMBL/GenBank/DDBJ databases">
        <authorList>
            <consortium name="Pathogen Informatics"/>
        </authorList>
    </citation>
    <scope>NUCLEOTIDE SEQUENCE [LARGE SCALE GENOMIC DNA]</scope>
    <source>
        <strain evidence="13 14">2789STDY5608823</strain>
    </source>
</reference>
<evidence type="ECO:0000256" key="6">
    <source>
        <dbReference type="ARBA" id="ARBA00022801"/>
    </source>
</evidence>
<dbReference type="PANTHER" id="PTHR33695">
    <property type="entry name" value="LIPOPROTEIN SIGNAL PEPTIDASE"/>
    <property type="match status" value="1"/>
</dbReference>
<proteinExistence type="inferred from homology"/>
<dbReference type="GO" id="GO:0005886">
    <property type="term" value="C:plasma membrane"/>
    <property type="evidence" value="ECO:0007669"/>
    <property type="project" value="UniProtKB-SubCell"/>
</dbReference>
<feature type="transmembrane region" description="Helical" evidence="9">
    <location>
        <begin position="47"/>
        <end position="66"/>
    </location>
</feature>
<keyword evidence="5 9" id="KW-0064">Aspartyl protease</keyword>
<evidence type="ECO:0000256" key="7">
    <source>
        <dbReference type="ARBA" id="ARBA00022989"/>
    </source>
</evidence>
<comment type="caution">
    <text evidence="9">Lacks conserved residue(s) required for the propagation of feature annotation.</text>
</comment>
<dbReference type="NCBIfam" id="TIGR00077">
    <property type="entry name" value="lspA"/>
    <property type="match status" value="1"/>
</dbReference>
<keyword evidence="7 9" id="KW-1133">Transmembrane helix</keyword>
<feature type="region of interest" description="Disordered" evidence="12">
    <location>
        <begin position="152"/>
        <end position="175"/>
    </location>
</feature>
<feature type="compositionally biased region" description="Basic and acidic residues" evidence="12">
    <location>
        <begin position="161"/>
        <end position="175"/>
    </location>
</feature>
<keyword evidence="4 9" id="KW-0812">Transmembrane</keyword>
<evidence type="ECO:0000256" key="3">
    <source>
        <dbReference type="ARBA" id="ARBA00022670"/>
    </source>
</evidence>
<dbReference type="UniPathway" id="UPA00665"/>
<evidence type="ECO:0000256" key="11">
    <source>
        <dbReference type="RuleBase" id="RU004181"/>
    </source>
</evidence>
<evidence type="ECO:0000313" key="13">
    <source>
        <dbReference type="EMBL" id="CUO11719.1"/>
    </source>
</evidence>
<evidence type="ECO:0000256" key="2">
    <source>
        <dbReference type="ARBA" id="ARBA00022475"/>
    </source>
</evidence>
<dbReference type="GO" id="GO:0004190">
    <property type="term" value="F:aspartic-type endopeptidase activity"/>
    <property type="evidence" value="ECO:0007669"/>
    <property type="project" value="UniProtKB-UniRule"/>
</dbReference>
<keyword evidence="8 9" id="KW-0472">Membrane</keyword>
<comment type="similarity">
    <text evidence="1 9 11">Belongs to the peptidase A8 family.</text>
</comment>
<evidence type="ECO:0000313" key="14">
    <source>
        <dbReference type="Proteomes" id="UP000095468"/>
    </source>
</evidence>
<feature type="transmembrane region" description="Helical" evidence="9">
    <location>
        <begin position="73"/>
        <end position="91"/>
    </location>
</feature>
<evidence type="ECO:0000256" key="1">
    <source>
        <dbReference type="ARBA" id="ARBA00006139"/>
    </source>
</evidence>
<evidence type="ECO:0000256" key="5">
    <source>
        <dbReference type="ARBA" id="ARBA00022750"/>
    </source>
</evidence>
<dbReference type="PRINTS" id="PR00781">
    <property type="entry name" value="LIPOSIGPTASE"/>
</dbReference>
<feature type="transmembrane region" description="Helical" evidence="9">
    <location>
        <begin position="111"/>
        <end position="134"/>
    </location>
</feature>
<comment type="pathway">
    <text evidence="9">Protein modification; lipoprotein biosynthesis (signal peptide cleavage).</text>
</comment>
<comment type="catalytic activity">
    <reaction evidence="9 10">
        <text>Release of signal peptides from bacterial membrane prolipoproteins. Hydrolyzes -Xaa-Yaa-Zaa-|-(S,diacylglyceryl)Cys-, in which Xaa is hydrophobic (preferably Leu), and Yaa (Ala or Ser) and Zaa (Gly or Ala) have small, neutral side chains.</text>
        <dbReference type="EC" id="3.4.23.36"/>
    </reaction>
</comment>
<keyword evidence="6 9" id="KW-0378">Hydrolase</keyword>
<dbReference type="HAMAP" id="MF_00161">
    <property type="entry name" value="LspA"/>
    <property type="match status" value="1"/>
</dbReference>
<dbReference type="Proteomes" id="UP000095468">
    <property type="component" value="Unassembled WGS sequence"/>
</dbReference>
<dbReference type="GO" id="GO:0006508">
    <property type="term" value="P:proteolysis"/>
    <property type="evidence" value="ECO:0007669"/>
    <property type="project" value="UniProtKB-KW"/>
</dbReference>
<evidence type="ECO:0000256" key="12">
    <source>
        <dbReference type="SAM" id="MobiDB-lite"/>
    </source>
</evidence>
<sequence>MLLVDQLTKLAVRAVGDALHVTVIPGVIDFLFVRNIGAAFSMGEGHGIAFAVLALAVIVAIAVYLIRAPQLAHLEVVGMAMVAGGAIGNAIDRLAFGFVTDFIATTFIDFPVFNVADIGITLGVVLALFGYMFLSPAAREVDATAELNARDEARAKRKAKQRGERARKIRERNER</sequence>
<dbReference type="PROSITE" id="PS00855">
    <property type="entry name" value="SPASE_II"/>
    <property type="match status" value="1"/>
</dbReference>
<evidence type="ECO:0000256" key="8">
    <source>
        <dbReference type="ARBA" id="ARBA00023136"/>
    </source>
</evidence>
<feature type="active site" evidence="9">
    <location>
        <position position="117"/>
    </location>
</feature>
<keyword evidence="3 9" id="KW-0645">Protease</keyword>
<dbReference type="EMBL" id="CYYP01000008">
    <property type="protein sequence ID" value="CUO11719.1"/>
    <property type="molecule type" value="Genomic_DNA"/>
</dbReference>
<organism evidence="13 14">
    <name type="scientific">Collinsella aerofaciens</name>
    <dbReference type="NCBI Taxonomy" id="74426"/>
    <lineage>
        <taxon>Bacteria</taxon>
        <taxon>Bacillati</taxon>
        <taxon>Actinomycetota</taxon>
        <taxon>Coriobacteriia</taxon>
        <taxon>Coriobacteriales</taxon>
        <taxon>Coriobacteriaceae</taxon>
        <taxon>Collinsella</taxon>
    </lineage>
</organism>